<dbReference type="NCBIfam" id="TIGR00224">
    <property type="entry name" value="pckA"/>
    <property type="match status" value="1"/>
</dbReference>
<feature type="binding site" evidence="10">
    <location>
        <position position="281"/>
    </location>
    <ligand>
        <name>ATP</name>
        <dbReference type="ChEBI" id="CHEBI:30616"/>
    </ligand>
</feature>
<keyword evidence="11" id="KW-0418">Kinase</keyword>
<comment type="caution">
    <text evidence="11">The sequence shown here is derived from an EMBL/GenBank/DDBJ whole genome shotgun (WGS) entry which is preliminary data.</text>
</comment>
<dbReference type="EC" id="4.1.1.49" evidence="3 10"/>
<dbReference type="GO" id="GO:0046872">
    <property type="term" value="F:metal ion binding"/>
    <property type="evidence" value="ECO:0007669"/>
    <property type="project" value="UniProtKB-KW"/>
</dbReference>
<comment type="cofactor">
    <cofactor evidence="10">
        <name>Mn(2+)</name>
        <dbReference type="ChEBI" id="CHEBI:29035"/>
    </cofactor>
    <text evidence="10">Binds 1 Mn(2+) ion per subunit.</text>
</comment>
<dbReference type="PIRSF" id="PIRSF006294">
    <property type="entry name" value="PEP_crbxkin"/>
    <property type="match status" value="1"/>
</dbReference>
<dbReference type="Proteomes" id="UP000245535">
    <property type="component" value="Unassembled WGS sequence"/>
</dbReference>
<evidence type="ECO:0000256" key="8">
    <source>
        <dbReference type="ARBA" id="ARBA00023239"/>
    </source>
</evidence>
<feature type="binding site" evidence="10">
    <location>
        <position position="197"/>
    </location>
    <ligand>
        <name>Mn(2+)</name>
        <dbReference type="ChEBI" id="CHEBI:29035"/>
    </ligand>
</feature>
<evidence type="ECO:0000256" key="2">
    <source>
        <dbReference type="ARBA" id="ARBA00006052"/>
    </source>
</evidence>
<dbReference type="SUPFAM" id="SSF68923">
    <property type="entry name" value="PEP carboxykinase N-terminal domain"/>
    <property type="match status" value="1"/>
</dbReference>
<dbReference type="EMBL" id="QGDO01000003">
    <property type="protein sequence ID" value="PWJ42203.1"/>
    <property type="molecule type" value="Genomic_DNA"/>
</dbReference>
<keyword evidence="5 10" id="KW-0547">Nucleotide-binding</keyword>
<dbReference type="UniPathway" id="UPA00138"/>
<evidence type="ECO:0000256" key="5">
    <source>
        <dbReference type="ARBA" id="ARBA00022741"/>
    </source>
</evidence>
<evidence type="ECO:0000256" key="7">
    <source>
        <dbReference type="ARBA" id="ARBA00022840"/>
    </source>
</evidence>
<keyword evidence="10" id="KW-0479">Metal-binding</keyword>
<dbReference type="OrthoDB" id="9806325at2"/>
<dbReference type="AlphaFoldDB" id="A0A315ZAX4"/>
<dbReference type="GO" id="GO:0005524">
    <property type="term" value="F:ATP binding"/>
    <property type="evidence" value="ECO:0007669"/>
    <property type="project" value="UniProtKB-UniRule"/>
</dbReference>
<keyword evidence="11" id="KW-0670">Pyruvate</keyword>
<keyword evidence="10" id="KW-0963">Cytoplasm</keyword>
<comment type="catalytic activity">
    <reaction evidence="9 10">
        <text>oxaloacetate + ATP = phosphoenolpyruvate + ADP + CO2</text>
        <dbReference type="Rhea" id="RHEA:18617"/>
        <dbReference type="ChEBI" id="CHEBI:16452"/>
        <dbReference type="ChEBI" id="CHEBI:16526"/>
        <dbReference type="ChEBI" id="CHEBI:30616"/>
        <dbReference type="ChEBI" id="CHEBI:58702"/>
        <dbReference type="ChEBI" id="CHEBI:456216"/>
        <dbReference type="EC" id="4.1.1.49"/>
    </reaction>
</comment>
<comment type="pathway">
    <text evidence="1 10">Carbohydrate biosynthesis; gluconeogenesis.</text>
</comment>
<keyword evidence="4 10" id="KW-0312">Gluconeogenesis</keyword>
<comment type="similarity">
    <text evidence="2 10">Belongs to the phosphoenolpyruvate carboxykinase (ATP) family.</text>
</comment>
<dbReference type="PROSITE" id="PS00532">
    <property type="entry name" value="PEPCK_ATP"/>
    <property type="match status" value="1"/>
</dbReference>
<comment type="function">
    <text evidence="10">Involved in the gluconeogenesis. Catalyzes the conversion of oxaloacetate (OAA) to phosphoenolpyruvate (PEP) through direct phosphoryl transfer between the nucleoside triphosphate and OAA.</text>
</comment>
<dbReference type="Gene3D" id="2.170.8.10">
    <property type="entry name" value="Phosphoenolpyruvate Carboxykinase, domain 2"/>
    <property type="match status" value="1"/>
</dbReference>
<feature type="binding site" evidence="10">
    <location>
        <position position="443"/>
    </location>
    <ligand>
        <name>ATP</name>
        <dbReference type="ChEBI" id="CHEBI:30616"/>
    </ligand>
</feature>
<accession>A0A315ZAX4</accession>
<dbReference type="NCBIfam" id="NF006821">
    <property type="entry name" value="PRK09344.1-3"/>
    <property type="match status" value="1"/>
</dbReference>
<feature type="binding site" evidence="10">
    <location>
        <position position="191"/>
    </location>
    <ligand>
        <name>substrate</name>
    </ligand>
</feature>
<evidence type="ECO:0000313" key="12">
    <source>
        <dbReference type="Proteomes" id="UP000245535"/>
    </source>
</evidence>
<dbReference type="PANTHER" id="PTHR30031:SF0">
    <property type="entry name" value="PHOSPHOENOLPYRUVATE CARBOXYKINASE (ATP)"/>
    <property type="match status" value="1"/>
</dbReference>
<keyword evidence="11" id="KW-0808">Transferase</keyword>
<feature type="binding site" evidence="10">
    <location>
        <begin position="232"/>
        <end position="240"/>
    </location>
    <ligand>
        <name>ATP</name>
        <dbReference type="ChEBI" id="CHEBI:30616"/>
    </ligand>
</feature>
<feature type="binding site" evidence="10">
    <location>
        <position position="197"/>
    </location>
    <ligand>
        <name>ATP</name>
        <dbReference type="ChEBI" id="CHEBI:30616"/>
    </ligand>
</feature>
<feature type="binding site" evidence="10">
    <location>
        <position position="216"/>
    </location>
    <ligand>
        <name>ATP</name>
        <dbReference type="ChEBI" id="CHEBI:30616"/>
    </ligand>
</feature>
<keyword evidence="7 10" id="KW-0067">ATP-binding</keyword>
<dbReference type="PANTHER" id="PTHR30031">
    <property type="entry name" value="PHOSPHOENOLPYRUVATE CARBOXYKINASE ATP"/>
    <property type="match status" value="1"/>
</dbReference>
<dbReference type="GO" id="GO:0004612">
    <property type="term" value="F:phosphoenolpyruvate carboxykinase (ATP) activity"/>
    <property type="evidence" value="ECO:0007669"/>
    <property type="project" value="UniProtKB-UniRule"/>
</dbReference>
<dbReference type="InterPro" id="IPR013035">
    <property type="entry name" value="PEP_carboxykinase_C"/>
</dbReference>
<keyword evidence="8 10" id="KW-0456">Lyase</keyword>
<evidence type="ECO:0000256" key="1">
    <source>
        <dbReference type="ARBA" id="ARBA00004742"/>
    </source>
</evidence>
<keyword evidence="12" id="KW-1185">Reference proteome</keyword>
<dbReference type="Gene3D" id="3.40.449.10">
    <property type="entry name" value="Phosphoenolpyruvate Carboxykinase, domain 1"/>
    <property type="match status" value="1"/>
</dbReference>
<dbReference type="InterPro" id="IPR015994">
    <property type="entry name" value="PEPCK_ATP_CS"/>
</dbReference>
<name>A0A315ZAX4_SEDFL</name>
<comment type="subcellular location">
    <subcellularLocation>
        <location evidence="10">Cytoplasm</location>
    </subcellularLocation>
</comment>
<evidence type="ECO:0000256" key="9">
    <source>
        <dbReference type="ARBA" id="ARBA00047371"/>
    </source>
</evidence>
<evidence type="ECO:0000256" key="10">
    <source>
        <dbReference type="HAMAP-Rule" id="MF_00453"/>
    </source>
</evidence>
<sequence length="530" mass="58703">MTEINKLNTQNLNAVKQVKMNLPVAELVEEALKNNEGVLADTGAFMCDTGKFTGRSPQDRFLVKDDATANVWWGNINIPFEGAKFKSLHAKVWDYINENDKKLYVRDMYAGADVNHRLKVRVITTLASVNHFVSNMFIQPSAEELVGFEPDWVVVQVPEFEADPEVDGTRQGNFAIADFTEQCIIIGGTRYTGEIKKGIFSVLNALLPERDVLPMHCSANEGKDGDAAVFFGLSGTGKTTLSADPNRLLIGDDEHGWTESGIFNFEGGCYAKTIDLSQKKEPEIWDAIKFGATLENTRFFEGTRTVDYENVSVTQNTRTSYPLEHIENVKIPSVSTHPKNIFFLTCDAYGILPPISKLTKAQAMYHFMSGYTAQVAGTEVGITEPKPVFSACFGAPFMPLHPSKYAEMLGQKMEQFDTNIWLINTGWAAGPYGKCDRMKLRYTRAMITAALEGKLANVEFTEDSIFGVQIPNEVEGVPSEVLRPKAQWEANGIEGYEEAAKNLAEKFVANFKKFEEGTSADILAGAPKAL</sequence>
<feature type="binding site" evidence="10">
    <location>
        <position position="253"/>
    </location>
    <ligand>
        <name>Mn(2+)</name>
        <dbReference type="ChEBI" id="CHEBI:29035"/>
    </ligand>
</feature>
<proteinExistence type="inferred from homology"/>
<feature type="binding site" evidence="10">
    <location>
        <position position="216"/>
    </location>
    <ligand>
        <name>Mn(2+)</name>
        <dbReference type="ChEBI" id="CHEBI:29035"/>
    </ligand>
</feature>
<feature type="binding site" evidence="10">
    <location>
        <position position="318"/>
    </location>
    <ligand>
        <name>ATP</name>
        <dbReference type="ChEBI" id="CHEBI:30616"/>
    </ligand>
</feature>
<dbReference type="NCBIfam" id="NF006820">
    <property type="entry name" value="PRK09344.1-2"/>
    <property type="match status" value="1"/>
</dbReference>
<dbReference type="Pfam" id="PF01293">
    <property type="entry name" value="PEPCK_ATP"/>
    <property type="match status" value="1"/>
</dbReference>
<dbReference type="InterPro" id="IPR008210">
    <property type="entry name" value="PEP_carboxykinase_N"/>
</dbReference>
<feature type="binding site" evidence="10">
    <location>
        <position position="197"/>
    </location>
    <ligand>
        <name>substrate</name>
    </ligand>
</feature>
<reference evidence="11 12" key="1">
    <citation type="submission" date="2018-03" db="EMBL/GenBank/DDBJ databases">
        <title>Genomic Encyclopedia of Archaeal and Bacterial Type Strains, Phase II (KMG-II): from individual species to whole genera.</title>
        <authorList>
            <person name="Goeker M."/>
        </authorList>
    </citation>
    <scope>NUCLEOTIDE SEQUENCE [LARGE SCALE GENOMIC DNA]</scope>
    <source>
        <strain evidence="11 12">DSM 28229</strain>
    </source>
</reference>
<dbReference type="Gene3D" id="3.90.228.20">
    <property type="match status" value="1"/>
</dbReference>
<evidence type="ECO:0000313" key="11">
    <source>
        <dbReference type="EMBL" id="PWJ42203.1"/>
    </source>
</evidence>
<feature type="binding site" evidence="10">
    <location>
        <position position="318"/>
    </location>
    <ligand>
        <name>substrate</name>
    </ligand>
</feature>
<dbReference type="CDD" id="cd00484">
    <property type="entry name" value="PEPCK_ATP"/>
    <property type="match status" value="1"/>
</dbReference>
<dbReference type="InterPro" id="IPR001272">
    <property type="entry name" value="PEP_carboxykinase_ATP"/>
</dbReference>
<dbReference type="GO" id="GO:0005829">
    <property type="term" value="C:cytosol"/>
    <property type="evidence" value="ECO:0007669"/>
    <property type="project" value="TreeGrafter"/>
</dbReference>
<evidence type="ECO:0000256" key="3">
    <source>
        <dbReference type="ARBA" id="ARBA00012363"/>
    </source>
</evidence>
<organism evidence="11 12">
    <name type="scientific">Sediminitomix flava</name>
    <dbReference type="NCBI Taxonomy" id="379075"/>
    <lineage>
        <taxon>Bacteria</taxon>
        <taxon>Pseudomonadati</taxon>
        <taxon>Bacteroidota</taxon>
        <taxon>Cytophagia</taxon>
        <taxon>Cytophagales</taxon>
        <taxon>Flammeovirgaceae</taxon>
        <taxon>Sediminitomix</taxon>
    </lineage>
</organism>
<dbReference type="GO" id="GO:0006094">
    <property type="term" value="P:gluconeogenesis"/>
    <property type="evidence" value="ECO:0007669"/>
    <property type="project" value="UniProtKB-UniRule"/>
</dbReference>
<dbReference type="SUPFAM" id="SSF53795">
    <property type="entry name" value="PEP carboxykinase-like"/>
    <property type="match status" value="1"/>
</dbReference>
<gene>
    <name evidence="10" type="primary">pckA</name>
    <name evidence="11" type="ORF">BC781_103454</name>
</gene>
<comment type="caution">
    <text evidence="10">Lacks conserved residue(s) required for the propagation of feature annotation.</text>
</comment>
<keyword evidence="10" id="KW-0464">Manganese</keyword>
<evidence type="ECO:0000256" key="6">
    <source>
        <dbReference type="ARBA" id="ARBA00022793"/>
    </source>
</evidence>
<dbReference type="HAMAP" id="MF_00453">
    <property type="entry name" value="PEPCK_ATP"/>
    <property type="match status" value="1"/>
</dbReference>
<evidence type="ECO:0000256" key="4">
    <source>
        <dbReference type="ARBA" id="ARBA00022432"/>
    </source>
</evidence>
<feature type="binding site" evidence="10">
    <location>
        <position position="55"/>
    </location>
    <ligand>
        <name>substrate</name>
    </ligand>
</feature>
<dbReference type="RefSeq" id="WP_109618950.1">
    <property type="nucleotide sequence ID" value="NZ_QGDO01000003.1"/>
</dbReference>
<dbReference type="GO" id="GO:0016301">
    <property type="term" value="F:kinase activity"/>
    <property type="evidence" value="ECO:0007669"/>
    <property type="project" value="UniProtKB-KW"/>
</dbReference>
<keyword evidence="6 10" id="KW-0210">Decarboxylase</keyword>
<protein>
    <recommendedName>
        <fullName evidence="3 10">Phosphoenolpyruvate carboxykinase (ATP)</fullName>
        <shortName evidence="10">PCK</shortName>
        <shortName evidence="10">PEP carboxykinase</shortName>
        <shortName evidence="10">PEPCK</shortName>
        <ecNumber evidence="3 10">4.1.1.49</ecNumber>
    </recommendedName>
</protein>